<name>A0A9Q9MPU4_9ACTN</name>
<dbReference type="SUPFAM" id="SSF55961">
    <property type="entry name" value="Bet v1-like"/>
    <property type="match status" value="1"/>
</dbReference>
<proteinExistence type="predicted"/>
<accession>A0A9Q9MPU4</accession>
<protein>
    <submittedName>
        <fullName evidence="1">SRPBCC family protein</fullName>
    </submittedName>
</protein>
<dbReference type="RefSeq" id="WP_033365408.1">
    <property type="nucleotide sequence ID" value="NZ_CP073767.1"/>
</dbReference>
<evidence type="ECO:0000313" key="2">
    <source>
        <dbReference type="Proteomes" id="UP001058003"/>
    </source>
</evidence>
<gene>
    <name evidence="1" type="ORF">Daura_12640</name>
</gene>
<dbReference type="AlphaFoldDB" id="A0A9Q9MPU4"/>
<organism evidence="1 2">
    <name type="scientific">Dactylosporangium aurantiacum</name>
    <dbReference type="NCBI Taxonomy" id="35754"/>
    <lineage>
        <taxon>Bacteria</taxon>
        <taxon>Bacillati</taxon>
        <taxon>Actinomycetota</taxon>
        <taxon>Actinomycetes</taxon>
        <taxon>Micromonosporales</taxon>
        <taxon>Micromonosporaceae</taxon>
        <taxon>Dactylosporangium</taxon>
    </lineage>
</organism>
<sequence>MASFTVTLDVRAPATAVWAALVDWPRHGDWAPLTTVRVTTPRPDGVGASFVARSGLGPLGFDDPMTVVRWQPPAGDAPGDAPGRCDIDKHGRAIRGVAWFEVHPRPGGHSHVVWFEDVVVRPHRLTRLAPALVSAVGRAGFGRALRAMAREVEPRA</sequence>
<dbReference type="Pfam" id="PF10604">
    <property type="entry name" value="Polyketide_cyc2"/>
    <property type="match status" value="1"/>
</dbReference>
<dbReference type="InterPro" id="IPR023393">
    <property type="entry name" value="START-like_dom_sf"/>
</dbReference>
<evidence type="ECO:0000313" key="1">
    <source>
        <dbReference type="EMBL" id="UWZ56937.1"/>
    </source>
</evidence>
<keyword evidence="2" id="KW-1185">Reference proteome</keyword>
<dbReference type="Gene3D" id="3.30.530.20">
    <property type="match status" value="1"/>
</dbReference>
<dbReference type="InterPro" id="IPR019587">
    <property type="entry name" value="Polyketide_cyclase/dehydratase"/>
</dbReference>
<dbReference type="OrthoDB" id="4823586at2"/>
<dbReference type="EMBL" id="CP073767">
    <property type="protein sequence ID" value="UWZ56937.1"/>
    <property type="molecule type" value="Genomic_DNA"/>
</dbReference>
<dbReference type="KEGG" id="daur:Daura_12640"/>
<dbReference type="Proteomes" id="UP001058003">
    <property type="component" value="Chromosome"/>
</dbReference>
<reference evidence="1" key="1">
    <citation type="submission" date="2021-04" db="EMBL/GenBank/DDBJ databases">
        <title>Dactylosporangium aurantiacum NRRL B-8018 full assembly.</title>
        <authorList>
            <person name="Hartkoorn R.C."/>
            <person name="Beaudoing E."/>
            <person name="Hot D."/>
        </authorList>
    </citation>
    <scope>NUCLEOTIDE SEQUENCE</scope>
    <source>
        <strain evidence="1">NRRL B-8018</strain>
    </source>
</reference>